<dbReference type="OrthoDB" id="9788795at2"/>
<accession>A0A0U5BV28</accession>
<feature type="transmembrane region" description="Helical" evidence="6">
    <location>
        <begin position="124"/>
        <end position="144"/>
    </location>
</feature>
<reference evidence="7 8" key="1">
    <citation type="journal article" date="2016" name="Int. J. Syst. Evol. Microbiol.">
        <title>Caldimicrobium thiodismutans sp. nov., a sulfur-disproportionating bacterium isolated from a hot spring, and emended description of the genus Caldimicrobium.</title>
        <authorList>
            <person name="Kojima H."/>
            <person name="Umezawa K."/>
            <person name="Fukui M."/>
        </authorList>
    </citation>
    <scope>NUCLEOTIDE SEQUENCE [LARGE SCALE GENOMIC DNA]</scope>
    <source>
        <strain evidence="7 8">TF1</strain>
    </source>
</reference>
<feature type="transmembrane region" description="Helical" evidence="6">
    <location>
        <begin position="226"/>
        <end position="246"/>
    </location>
</feature>
<keyword evidence="4 6" id="KW-1133">Transmembrane helix</keyword>
<evidence type="ECO:0008006" key="9">
    <source>
        <dbReference type="Google" id="ProtNLM"/>
    </source>
</evidence>
<proteinExistence type="predicted"/>
<dbReference type="PANTHER" id="PTHR40277:SF1">
    <property type="entry name" value="BLL5419 PROTEIN"/>
    <property type="match status" value="1"/>
</dbReference>
<dbReference type="STRING" id="1653476.THC_0030"/>
<dbReference type="Proteomes" id="UP000068196">
    <property type="component" value="Chromosome"/>
</dbReference>
<evidence type="ECO:0000256" key="5">
    <source>
        <dbReference type="ARBA" id="ARBA00023136"/>
    </source>
</evidence>
<dbReference type="InterPro" id="IPR022791">
    <property type="entry name" value="L-PG_synthase/AglD"/>
</dbReference>
<feature type="transmembrane region" description="Helical" evidence="6">
    <location>
        <begin position="47"/>
        <end position="65"/>
    </location>
</feature>
<feature type="transmembrane region" description="Helical" evidence="6">
    <location>
        <begin position="156"/>
        <end position="179"/>
    </location>
</feature>
<keyword evidence="2" id="KW-1003">Cell membrane</keyword>
<evidence type="ECO:0000256" key="6">
    <source>
        <dbReference type="SAM" id="Phobius"/>
    </source>
</evidence>
<evidence type="ECO:0000256" key="4">
    <source>
        <dbReference type="ARBA" id="ARBA00022989"/>
    </source>
</evidence>
<dbReference type="AlphaFoldDB" id="A0A0U5BV28"/>
<dbReference type="Pfam" id="PF03706">
    <property type="entry name" value="LPG_synthase_TM"/>
    <property type="match status" value="1"/>
</dbReference>
<feature type="transmembrane region" description="Helical" evidence="6">
    <location>
        <begin position="191"/>
        <end position="214"/>
    </location>
</feature>
<evidence type="ECO:0000313" key="7">
    <source>
        <dbReference type="EMBL" id="BAU22437.1"/>
    </source>
</evidence>
<evidence type="ECO:0000256" key="3">
    <source>
        <dbReference type="ARBA" id="ARBA00022692"/>
    </source>
</evidence>
<dbReference type="RefSeq" id="WP_068511576.1">
    <property type="nucleotide sequence ID" value="NZ_AP014945.1"/>
</dbReference>
<feature type="transmembrane region" description="Helical" evidence="6">
    <location>
        <begin position="266"/>
        <end position="290"/>
    </location>
</feature>
<name>A0A0U5BV28_9BACT</name>
<reference evidence="8" key="2">
    <citation type="journal article" date="2016" name="Int. J. Syst. Evol. Microbiol.">
        <title>Caldimicrobium thiodismutans sp. nov., a sulfur-disproportionating bacterium isolated from a hot spring.</title>
        <authorList>
            <person name="Kojima H."/>
            <person name="Umezawa K."/>
            <person name="Fukui M."/>
        </authorList>
    </citation>
    <scope>NUCLEOTIDE SEQUENCE [LARGE SCALE GENOMIC DNA]</scope>
    <source>
        <strain evidence="8">TF1</strain>
    </source>
</reference>
<feature type="transmembrane region" description="Helical" evidence="6">
    <location>
        <begin position="85"/>
        <end position="104"/>
    </location>
</feature>
<feature type="transmembrane region" description="Helical" evidence="6">
    <location>
        <begin position="9"/>
        <end position="27"/>
    </location>
</feature>
<evidence type="ECO:0000256" key="1">
    <source>
        <dbReference type="ARBA" id="ARBA00004651"/>
    </source>
</evidence>
<dbReference type="KEGG" id="cthi:THC_0030"/>
<evidence type="ECO:0000313" key="8">
    <source>
        <dbReference type="Proteomes" id="UP000068196"/>
    </source>
</evidence>
<organism evidence="7 8">
    <name type="scientific">Caldimicrobium thiodismutans</name>
    <dbReference type="NCBI Taxonomy" id="1653476"/>
    <lineage>
        <taxon>Bacteria</taxon>
        <taxon>Pseudomonadati</taxon>
        <taxon>Thermodesulfobacteriota</taxon>
        <taxon>Thermodesulfobacteria</taxon>
        <taxon>Thermodesulfobacteriales</taxon>
        <taxon>Thermodesulfobacteriaceae</taxon>
        <taxon>Caldimicrobium</taxon>
    </lineage>
</organism>
<sequence length="295" mass="33908">MEFKKVKSAFLILLRFGISFGILFYLFKKTDFEKIFALWKSMKIYDYILALFCVITFQVLVAVRWKTICSAWNFREKLFFYLRNYLMGFSLNTIFPGIIAGDALRSYCLTRAGLNWKKASFSVVLDRALGLLGIMLILSISLPLYSEFLPSKIRFLFLLIVYTSLAVFLLFSLFLTFILKEPFFNPLRLPFVLKPLFLGLLIQILFVFQFVFLGNSLGVNISLSQFFVIIPVISFLAALPLSISGLGVREGTLSYFLYLLHYPVEYGVSIGLLGYSLILLSALPGILFYLKRKWT</sequence>
<dbReference type="GO" id="GO:0005886">
    <property type="term" value="C:plasma membrane"/>
    <property type="evidence" value="ECO:0007669"/>
    <property type="project" value="UniProtKB-SubCell"/>
</dbReference>
<keyword evidence="3 6" id="KW-0812">Transmembrane</keyword>
<gene>
    <name evidence="7" type="ORF">THC_0030</name>
</gene>
<dbReference type="NCBIfam" id="TIGR00374">
    <property type="entry name" value="flippase-like domain"/>
    <property type="match status" value="1"/>
</dbReference>
<keyword evidence="8" id="KW-1185">Reference proteome</keyword>
<dbReference type="EMBL" id="AP014945">
    <property type="protein sequence ID" value="BAU22437.1"/>
    <property type="molecule type" value="Genomic_DNA"/>
</dbReference>
<comment type="subcellular location">
    <subcellularLocation>
        <location evidence="1">Cell membrane</location>
        <topology evidence="1">Multi-pass membrane protein</topology>
    </subcellularLocation>
</comment>
<evidence type="ECO:0000256" key="2">
    <source>
        <dbReference type="ARBA" id="ARBA00022475"/>
    </source>
</evidence>
<dbReference type="PANTHER" id="PTHR40277">
    <property type="entry name" value="BLL5419 PROTEIN"/>
    <property type="match status" value="1"/>
</dbReference>
<keyword evidence="5 6" id="KW-0472">Membrane</keyword>
<protein>
    <recommendedName>
        <fullName evidence="9">Lysylphosphatidylglycerol synthetase</fullName>
    </recommendedName>
</protein>
<dbReference type="PATRIC" id="fig|1653476.3.peg.30"/>